<evidence type="ECO:0000256" key="4">
    <source>
        <dbReference type="ARBA" id="ARBA00022527"/>
    </source>
</evidence>
<protein>
    <recommendedName>
        <fullName evidence="10">Dual serine/threonine and tyrosine protein kinase</fullName>
        <ecNumber evidence="2">2.7.12.1</ecNumber>
    </recommendedName>
    <alternativeName>
        <fullName evidence="12">Dusty protein kinase</fullName>
    </alternativeName>
    <alternativeName>
        <fullName evidence="11">Receptor-interacting serine/threonine-protein kinase 5</fullName>
    </alternativeName>
</protein>
<dbReference type="EMBL" id="CAEY01000486">
    <property type="status" value="NOT_ANNOTATED_CDS"/>
    <property type="molecule type" value="Genomic_DNA"/>
</dbReference>
<keyword evidence="6 16" id="KW-0547">Nucleotide-binding</keyword>
<feature type="domain" description="Protein kinase" evidence="18">
    <location>
        <begin position="472"/>
        <end position="726"/>
    </location>
</feature>
<sequence>MTRSLHCESSDLAEYKRQLKRILTNTRNNLQEIGRSGYFSKEQLTDIQLNDQIDQRISASTEINHIVEAANLLNEAHNRCLRMFILTAFDMTRDMMITPKRIAYAKQKEQQLFDSLMSIANKKQEEIKNLISLTIHSMRDELIAEAAKYRCKFNGFSEMDRVVVSSGVKSNKLSSSPLSSSSSLVSPSTSPSNSQRHFQNSVSTPQMQDQLLNSSGEEIDKYSSTGPCSHNQSLNSPYMSSQEPGDNEAVLVGSLEEISSTLILSTSSSDLNIRLSPREVQLAMVQVQDFVLSKLNAAIADNLIGSVDYLRNSYIGTLERCLESLENWPAHSSNALKQILNAAYQVEINMRTTSSLLRAFWEKMKQLVSVSLSWRNLAEINEEWKRKVAADVLDSLSESRLAKSICAQFKERLRMSHTQFATAMKQLENLHYGRLERTEEQRVRVRKYYAPRIARCALESTSLRDVILHGMPELGREIGRGQYGVVYSCDSWAGHSPVAVKSVVPPDEKHWNDLAMEFYYTRSIPEHNRIVQIRGSAIDHSYGGGSSPAVLLIMDRLSRDLYSAIKNGLDWLSRLQVAIDVVQGIRFLHSQGLVHRDIKLKNVLLDKRNRAKITDLGFCKPEAMMSGSIVGTPIHMAPELFTGKYDNSVDVYAFGILFWYICAGHVRLPYIFEQCQNKDQLWSCVRKGVRPERLPEFDSECWAIMEACWAKEPSVRPHLGDIEPKLVSILSNYKESKPPAGYTKNFMRSRQT</sequence>
<feature type="compositionally biased region" description="Low complexity" evidence="17">
    <location>
        <begin position="170"/>
        <end position="194"/>
    </location>
</feature>
<keyword evidence="5" id="KW-0808">Transferase</keyword>
<evidence type="ECO:0000256" key="8">
    <source>
        <dbReference type="ARBA" id="ARBA00022840"/>
    </source>
</evidence>
<dbReference type="CDD" id="cd13975">
    <property type="entry name" value="PKc_Dusty"/>
    <property type="match status" value="1"/>
</dbReference>
<keyword evidence="3" id="KW-0963">Cytoplasm</keyword>
<proteinExistence type="predicted"/>
<reference evidence="19" key="2">
    <citation type="submission" date="2015-06" db="UniProtKB">
        <authorList>
            <consortium name="EnsemblMetazoa"/>
        </authorList>
    </citation>
    <scope>IDENTIFICATION</scope>
</reference>
<feature type="region of interest" description="Disordered" evidence="17">
    <location>
        <begin position="218"/>
        <end position="246"/>
    </location>
</feature>
<dbReference type="SMART" id="SM00220">
    <property type="entry name" value="S_TKc"/>
    <property type="match status" value="1"/>
</dbReference>
<evidence type="ECO:0000256" key="5">
    <source>
        <dbReference type="ARBA" id="ARBA00022679"/>
    </source>
</evidence>
<dbReference type="GO" id="GO:0070374">
    <property type="term" value="P:positive regulation of ERK1 and ERK2 cascade"/>
    <property type="evidence" value="ECO:0007669"/>
    <property type="project" value="TreeGrafter"/>
</dbReference>
<evidence type="ECO:0000256" key="14">
    <source>
        <dbReference type="ARBA" id="ARBA00049308"/>
    </source>
</evidence>
<comment type="subcellular location">
    <subcellularLocation>
        <location evidence="1">Cytoplasm</location>
    </subcellularLocation>
</comment>
<dbReference type="InterPro" id="IPR051302">
    <property type="entry name" value="Dual_SerThr-Tyr_Kinase"/>
</dbReference>
<keyword evidence="7" id="KW-0418">Kinase</keyword>
<feature type="region of interest" description="Disordered" evidence="17">
    <location>
        <begin position="170"/>
        <end position="205"/>
    </location>
</feature>
<keyword evidence="20" id="KW-1185">Reference proteome</keyword>
<comment type="catalytic activity">
    <reaction evidence="15">
        <text>L-tyrosyl-[protein] + ATP = O-phospho-L-tyrosyl-[protein] + ADP + H(+)</text>
        <dbReference type="Rhea" id="RHEA:10596"/>
        <dbReference type="Rhea" id="RHEA-COMP:10136"/>
        <dbReference type="Rhea" id="RHEA-COMP:20101"/>
        <dbReference type="ChEBI" id="CHEBI:15378"/>
        <dbReference type="ChEBI" id="CHEBI:30616"/>
        <dbReference type="ChEBI" id="CHEBI:46858"/>
        <dbReference type="ChEBI" id="CHEBI:61978"/>
        <dbReference type="ChEBI" id="CHEBI:456216"/>
        <dbReference type="EC" id="2.7.12.1"/>
    </reaction>
</comment>
<dbReference type="InterPro" id="IPR008271">
    <property type="entry name" value="Ser/Thr_kinase_AS"/>
</dbReference>
<dbReference type="SUPFAM" id="SSF56112">
    <property type="entry name" value="Protein kinase-like (PK-like)"/>
    <property type="match status" value="1"/>
</dbReference>
<evidence type="ECO:0000259" key="18">
    <source>
        <dbReference type="PROSITE" id="PS50011"/>
    </source>
</evidence>
<dbReference type="GO" id="GO:0005524">
    <property type="term" value="F:ATP binding"/>
    <property type="evidence" value="ECO:0007669"/>
    <property type="project" value="UniProtKB-UniRule"/>
</dbReference>
<evidence type="ECO:0000256" key="17">
    <source>
        <dbReference type="SAM" id="MobiDB-lite"/>
    </source>
</evidence>
<dbReference type="GO" id="GO:0043066">
    <property type="term" value="P:negative regulation of apoptotic process"/>
    <property type="evidence" value="ECO:0007669"/>
    <property type="project" value="TreeGrafter"/>
</dbReference>
<evidence type="ECO:0000256" key="12">
    <source>
        <dbReference type="ARBA" id="ARBA00042638"/>
    </source>
</evidence>
<dbReference type="Gene3D" id="3.30.200.20">
    <property type="entry name" value="Phosphorylase Kinase, domain 1"/>
    <property type="match status" value="1"/>
</dbReference>
<dbReference type="InterPro" id="IPR011009">
    <property type="entry name" value="Kinase-like_dom_sf"/>
</dbReference>
<evidence type="ECO:0000256" key="9">
    <source>
        <dbReference type="ARBA" id="ARBA00023137"/>
    </source>
</evidence>
<evidence type="ECO:0000256" key="6">
    <source>
        <dbReference type="ARBA" id="ARBA00022741"/>
    </source>
</evidence>
<comment type="catalytic activity">
    <reaction evidence="14">
        <text>L-threonyl-[protein] + ATP = O-phospho-L-threonyl-[protein] + ADP + H(+)</text>
        <dbReference type="Rhea" id="RHEA:46608"/>
        <dbReference type="Rhea" id="RHEA-COMP:11060"/>
        <dbReference type="Rhea" id="RHEA-COMP:11605"/>
        <dbReference type="ChEBI" id="CHEBI:15378"/>
        <dbReference type="ChEBI" id="CHEBI:30013"/>
        <dbReference type="ChEBI" id="CHEBI:30616"/>
        <dbReference type="ChEBI" id="CHEBI:61977"/>
        <dbReference type="ChEBI" id="CHEBI:456216"/>
        <dbReference type="EC" id="2.7.12.1"/>
    </reaction>
</comment>
<keyword evidence="8 16" id="KW-0067">ATP-binding</keyword>
<evidence type="ECO:0000256" key="13">
    <source>
        <dbReference type="ARBA" id="ARBA00049003"/>
    </source>
</evidence>
<dbReference type="Pfam" id="PF00069">
    <property type="entry name" value="Pkinase"/>
    <property type="match status" value="1"/>
</dbReference>
<dbReference type="PROSITE" id="PS50011">
    <property type="entry name" value="PROTEIN_KINASE_DOM"/>
    <property type="match status" value="1"/>
</dbReference>
<dbReference type="PROSITE" id="PS00107">
    <property type="entry name" value="PROTEIN_KINASE_ATP"/>
    <property type="match status" value="1"/>
</dbReference>
<keyword evidence="4" id="KW-0723">Serine/threonine-protein kinase</keyword>
<dbReference type="InterPro" id="IPR017441">
    <property type="entry name" value="Protein_kinase_ATP_BS"/>
</dbReference>
<keyword evidence="9" id="KW-0829">Tyrosine-protein kinase</keyword>
<feature type="binding site" evidence="16">
    <location>
        <position position="501"/>
    </location>
    <ligand>
        <name>ATP</name>
        <dbReference type="ChEBI" id="CHEBI:30616"/>
    </ligand>
</feature>
<evidence type="ECO:0000256" key="11">
    <source>
        <dbReference type="ARBA" id="ARBA00041268"/>
    </source>
</evidence>
<feature type="compositionally biased region" description="Polar residues" evidence="17">
    <location>
        <begin position="218"/>
        <end position="244"/>
    </location>
</feature>
<evidence type="ECO:0000256" key="2">
    <source>
        <dbReference type="ARBA" id="ARBA00013203"/>
    </source>
</evidence>
<dbReference type="GO" id="GO:0044344">
    <property type="term" value="P:cellular response to fibroblast growth factor stimulus"/>
    <property type="evidence" value="ECO:0007669"/>
    <property type="project" value="TreeGrafter"/>
</dbReference>
<organism evidence="19 20">
    <name type="scientific">Tetranychus urticae</name>
    <name type="common">Two-spotted spider mite</name>
    <dbReference type="NCBI Taxonomy" id="32264"/>
    <lineage>
        <taxon>Eukaryota</taxon>
        <taxon>Metazoa</taxon>
        <taxon>Ecdysozoa</taxon>
        <taxon>Arthropoda</taxon>
        <taxon>Chelicerata</taxon>
        <taxon>Arachnida</taxon>
        <taxon>Acari</taxon>
        <taxon>Acariformes</taxon>
        <taxon>Trombidiformes</taxon>
        <taxon>Prostigmata</taxon>
        <taxon>Eleutherengona</taxon>
        <taxon>Raphignathae</taxon>
        <taxon>Tetranychoidea</taxon>
        <taxon>Tetranychidae</taxon>
        <taxon>Tetranychus</taxon>
    </lineage>
</organism>
<dbReference type="eggNOG" id="KOG0192">
    <property type="taxonomic scope" value="Eukaryota"/>
</dbReference>
<evidence type="ECO:0000256" key="7">
    <source>
        <dbReference type="ARBA" id="ARBA00022777"/>
    </source>
</evidence>
<evidence type="ECO:0000256" key="1">
    <source>
        <dbReference type="ARBA" id="ARBA00004496"/>
    </source>
</evidence>
<dbReference type="EC" id="2.7.12.1" evidence="2"/>
<evidence type="ECO:0000256" key="15">
    <source>
        <dbReference type="ARBA" id="ARBA00051680"/>
    </source>
</evidence>
<dbReference type="InterPro" id="IPR000719">
    <property type="entry name" value="Prot_kinase_dom"/>
</dbReference>
<dbReference type="PANTHER" id="PTHR46392">
    <property type="entry name" value="DUAL SERINE/THREONINE AND TYROSINE PROTEIN KINASE"/>
    <property type="match status" value="1"/>
</dbReference>
<dbReference type="AlphaFoldDB" id="T1JTX5"/>
<dbReference type="Gene3D" id="1.10.510.10">
    <property type="entry name" value="Transferase(Phosphotransferase) domain 1"/>
    <property type="match status" value="1"/>
</dbReference>
<dbReference type="GO" id="GO:0045743">
    <property type="term" value="P:positive regulation of fibroblast growth factor receptor signaling pathway"/>
    <property type="evidence" value="ECO:0007669"/>
    <property type="project" value="TreeGrafter"/>
</dbReference>
<dbReference type="GO" id="GO:0004713">
    <property type="term" value="F:protein tyrosine kinase activity"/>
    <property type="evidence" value="ECO:0007669"/>
    <property type="project" value="UniProtKB-KW"/>
</dbReference>
<comment type="catalytic activity">
    <reaction evidence="13">
        <text>L-seryl-[protein] + ATP = O-phospho-L-seryl-[protein] + ADP + H(+)</text>
        <dbReference type="Rhea" id="RHEA:17989"/>
        <dbReference type="Rhea" id="RHEA-COMP:9863"/>
        <dbReference type="Rhea" id="RHEA-COMP:11604"/>
        <dbReference type="ChEBI" id="CHEBI:15378"/>
        <dbReference type="ChEBI" id="CHEBI:29999"/>
        <dbReference type="ChEBI" id="CHEBI:30616"/>
        <dbReference type="ChEBI" id="CHEBI:83421"/>
        <dbReference type="ChEBI" id="CHEBI:456216"/>
        <dbReference type="EC" id="2.7.12.1"/>
    </reaction>
</comment>
<dbReference type="EnsemblMetazoa" id="tetur01g15770.1">
    <property type="protein sequence ID" value="tetur01g15770.1"/>
    <property type="gene ID" value="tetur01g15770"/>
</dbReference>
<dbReference type="HOGENOM" id="CLU_014116_0_0_1"/>
<evidence type="ECO:0000256" key="16">
    <source>
        <dbReference type="PROSITE-ProRule" id="PRU10141"/>
    </source>
</evidence>
<dbReference type="GO" id="GO:0005737">
    <property type="term" value="C:cytoplasm"/>
    <property type="evidence" value="ECO:0007669"/>
    <property type="project" value="UniProtKB-SubCell"/>
</dbReference>
<reference evidence="20" key="1">
    <citation type="submission" date="2011-08" db="EMBL/GenBank/DDBJ databases">
        <authorList>
            <person name="Rombauts S."/>
        </authorList>
    </citation>
    <scope>NUCLEOTIDE SEQUENCE</scope>
    <source>
        <strain evidence="20">London</strain>
    </source>
</reference>
<dbReference type="GO" id="GO:0004674">
    <property type="term" value="F:protein serine/threonine kinase activity"/>
    <property type="evidence" value="ECO:0007669"/>
    <property type="project" value="UniProtKB-KW"/>
</dbReference>
<dbReference type="Proteomes" id="UP000015104">
    <property type="component" value="Unassembled WGS sequence"/>
</dbReference>
<name>T1JTX5_TETUR</name>
<dbReference type="STRING" id="32264.T1JTX5"/>
<evidence type="ECO:0000256" key="3">
    <source>
        <dbReference type="ARBA" id="ARBA00022490"/>
    </source>
</evidence>
<dbReference type="PANTHER" id="PTHR46392:SF1">
    <property type="entry name" value="DUAL SERINE_THREONINE AND TYROSINE PROTEIN KINASE"/>
    <property type="match status" value="1"/>
</dbReference>
<evidence type="ECO:0000313" key="19">
    <source>
        <dbReference type="EnsemblMetazoa" id="tetur01g15770.1"/>
    </source>
</evidence>
<dbReference type="PROSITE" id="PS00108">
    <property type="entry name" value="PROTEIN_KINASE_ST"/>
    <property type="match status" value="1"/>
</dbReference>
<feature type="compositionally biased region" description="Polar residues" evidence="17">
    <location>
        <begin position="195"/>
        <end position="205"/>
    </location>
</feature>
<evidence type="ECO:0000256" key="10">
    <source>
        <dbReference type="ARBA" id="ARBA00040421"/>
    </source>
</evidence>
<evidence type="ECO:0000313" key="20">
    <source>
        <dbReference type="Proteomes" id="UP000015104"/>
    </source>
</evidence>
<dbReference type="GO" id="GO:0004712">
    <property type="term" value="F:protein serine/threonine/tyrosine kinase activity"/>
    <property type="evidence" value="ECO:0007669"/>
    <property type="project" value="UniProtKB-EC"/>
</dbReference>
<accession>T1JTX5</accession>